<dbReference type="AlphaFoldDB" id="B1ZV28"/>
<keyword evidence="2" id="KW-1185">Reference proteome</keyword>
<reference evidence="1 2" key="1">
    <citation type="journal article" date="2011" name="J. Bacteriol.">
        <title>Genome sequence of the verrucomicrobium Opitutus terrae PB90-1, an abundant inhabitant of rice paddy soil ecosystems.</title>
        <authorList>
            <person name="van Passel M.W."/>
            <person name="Kant R."/>
            <person name="Palva A."/>
            <person name="Copeland A."/>
            <person name="Lucas S."/>
            <person name="Lapidus A."/>
            <person name="Glavina del Rio T."/>
            <person name="Pitluck S."/>
            <person name="Goltsman E."/>
            <person name="Clum A."/>
            <person name="Sun H."/>
            <person name="Schmutz J."/>
            <person name="Larimer F.W."/>
            <person name="Land M.L."/>
            <person name="Hauser L."/>
            <person name="Kyrpides N."/>
            <person name="Mikhailova N."/>
            <person name="Richardson P.P."/>
            <person name="Janssen P.H."/>
            <person name="de Vos W.M."/>
            <person name="Smidt H."/>
        </authorList>
    </citation>
    <scope>NUCLEOTIDE SEQUENCE [LARGE SCALE GENOMIC DNA]</scope>
    <source>
        <strain evidence="2">DSM 11246 / JCM 15787 / PB90-1</strain>
    </source>
</reference>
<evidence type="ECO:0000313" key="1">
    <source>
        <dbReference type="EMBL" id="ACB76695.1"/>
    </source>
</evidence>
<dbReference type="EMBL" id="CP001032">
    <property type="protein sequence ID" value="ACB76695.1"/>
    <property type="molecule type" value="Genomic_DNA"/>
</dbReference>
<dbReference type="KEGG" id="ote:Oter_3418"/>
<evidence type="ECO:0008006" key="3">
    <source>
        <dbReference type="Google" id="ProtNLM"/>
    </source>
</evidence>
<dbReference type="HOGENOM" id="CLU_601089_0_0_0"/>
<proteinExistence type="predicted"/>
<sequence>MKPFLSLIRVLPILAYGFSNFAARIASLKRLKGCPEAGLIPAGDLDLANEAEPPAGSAEILGLCNELEFDDDGWALIPYGESRHSGKPAKLDLSNAADVALAERAKKGVIQRFAREDAERIVAEAKSLWGRIKRAVVGLPIFKGHPDAPNYAKRFPDKRERGGIGDMQVTDRGLRFRPVINQLGETDIESGWSEFSPYWVTRPVGERDGTPIVAPFRLKSIGLVPRGNIHGLSLVNAGREILSDDSENPTMNKHLIRLLAAMGFTLAPDATDDAAGAVVDQALPKFNAANAAATELPTVKSQVTALNSQLSALASEKLELANTKADLTGKLAAAETKATAARKAFASHVIASAIVAGRVQAAKKDEEELALVNSADIAAAAVEVDKREARFKTASGLGALKQRSAEAQSRQQTQLELVNAAMEETDIKALPPEDRYDAAWARAQKKNPAAFKLEP</sequence>
<evidence type="ECO:0000313" key="2">
    <source>
        <dbReference type="Proteomes" id="UP000007013"/>
    </source>
</evidence>
<dbReference type="RefSeq" id="WP_012376224.1">
    <property type="nucleotide sequence ID" value="NC_010571.1"/>
</dbReference>
<dbReference type="Proteomes" id="UP000007013">
    <property type="component" value="Chromosome"/>
</dbReference>
<name>B1ZV28_OPITP</name>
<gene>
    <name evidence="1" type="ordered locus">Oter_3418</name>
</gene>
<dbReference type="STRING" id="452637.Oter_3418"/>
<dbReference type="eggNOG" id="ENOG5034B6Q">
    <property type="taxonomic scope" value="Bacteria"/>
</dbReference>
<protein>
    <recommendedName>
        <fullName evidence="3">Mu-like prophage I protein</fullName>
    </recommendedName>
</protein>
<dbReference type="OrthoDB" id="7306769at2"/>
<organism evidence="1 2">
    <name type="scientific">Opitutus terrae (strain DSM 11246 / JCM 15787 / PB90-1)</name>
    <dbReference type="NCBI Taxonomy" id="452637"/>
    <lineage>
        <taxon>Bacteria</taxon>
        <taxon>Pseudomonadati</taxon>
        <taxon>Verrucomicrobiota</taxon>
        <taxon>Opitutia</taxon>
        <taxon>Opitutales</taxon>
        <taxon>Opitutaceae</taxon>
        <taxon>Opitutus</taxon>
    </lineage>
</organism>
<accession>B1ZV28</accession>